<comment type="subcellular location">
    <subcellularLocation>
        <location evidence="2">Endoplasmic reticulum</location>
    </subcellularLocation>
    <subcellularLocation>
        <location evidence="3">Membrane</location>
    </subcellularLocation>
    <subcellularLocation>
        <location evidence="1">Mitochondrion</location>
    </subcellularLocation>
</comment>
<feature type="region of interest" description="Disordered" evidence="7">
    <location>
        <begin position="303"/>
        <end position="322"/>
    </location>
</feature>
<dbReference type="AlphaFoldDB" id="T0LKH6"/>
<dbReference type="EMBL" id="AMYD01002551">
    <property type="protein sequence ID" value="EQB48725.1"/>
    <property type="molecule type" value="Genomic_DNA"/>
</dbReference>
<accession>T0LKH6</accession>
<evidence type="ECO:0000256" key="2">
    <source>
        <dbReference type="ARBA" id="ARBA00004240"/>
    </source>
</evidence>
<dbReference type="SUPFAM" id="SSF53474">
    <property type="entry name" value="alpha/beta-Hydrolases"/>
    <property type="match status" value="1"/>
</dbReference>
<feature type="region of interest" description="Disordered" evidence="7">
    <location>
        <begin position="1"/>
        <end position="21"/>
    </location>
</feature>
<dbReference type="OrthoDB" id="7464126at2759"/>
<dbReference type="PANTHER" id="PTHR48182">
    <property type="entry name" value="PROTEIN SERAC1"/>
    <property type="match status" value="1"/>
</dbReference>
<sequence>MKLKWPRRSSRDSPLPEAPSFTVRPAAPWGIDPLHDRGASAVADIVFVHGLNGHREETWTAPGETEPWPKTLLPKEITDVRILTFGYDASVADWKGVVGQSRIANHASNLLNALANFRDKDDTNNRPVIFVCHSMGGLVCEDALVSSLQRPQRHLQAILASTKGIIFLGTPHHGSGLAIWAERLSKSIGLIKQTNADIVQVLRRDSEVLARIQDSFHTMIQSRTNQGLSAIEITCFYEELPMRGVGLVVPPDSAILPGYIPIGIHSDHSGMTKFASVKDPGFTAVCDELRRWVRELRNAHAPSRLPSMSQEMAGESAPKRQGESELPAGYFVVPYSKNPDFVGRNDILDDLKRGLDHRSLSTQGKGKANARPRLCLYGLGGVGKSQIALAYAYWLKDIRPDISVFWVYSSNADRFRQAYVDIARECKIPGHDSPSVDILSLVKAWLQSKSHDPWLLIIDNADDPDVFFPRAFNGDRSSPPRAGHGQDGKNAALAQFIPQCTCGNGAVLFTTRNKQAGLKLSSSPASLIEVDQMNDRESVEMIRALVGNNQISDEIASGLSERLEKLPLAIAQASAFIQENSMSAGDYLERLDRGDDDIVRLLSEDFRTVGRDDDVPRAVMLTFAISFEQIEREQPLATEILSLIAFFDRQAIPQSLLNDALAEPWFEDFEYYLSNRAYFDTMKRLKDVGDAEHWYNEAEGSLRVSNRNGKDRESEDVAVDFNNVRSAGPVDPGDSETDYYLATERDRETLSNSGTSYYNPTCLFSSTQNKESSQARNVTTTPYLRKITPPADYSPRRSIDEIEFQKAIGKLRAFSIVSQGENKDIGVHRLVQLATRHWLRRRDSDGIFAERALRAIAQAFPFPRYAQLRACQSLLPHAKEILKNKPSDTYNVALLRAILSENLAHFFFDCGRVELRSMARDEGLQATLGEGHPLLTARKVLQAGILTTAGQAQETTKMISRALFLQRQVDPDNLGYILFLKDQLAVALTAERRFKEAINLLTSALRQCEGRHDLRGIRIQLSIRLGWTFKETNELRRAEEILAKTAEEHKANPEPQEHEAEAAHEYKAEHPQMLACSVRLAQVLIMQNRLVEAEQLCRRCLLQDQDVQLNISTRGPLADAKHQLSLCLLRQSRLKDAEESIRQLLQISTDGDNMFVTYKETLCIVLEKQGRWKEAERTRGEVLRLLAGRFDQNHPEVLRNRYWLSLAQLQVGKIGEARTLIEETLKRHQRVFGEDDARTRRCLKAVEEMRGAPGSDKRATGGTRGSV</sequence>
<protein>
    <submittedName>
        <fullName evidence="8">Uncharacterized protein</fullName>
    </submittedName>
</protein>
<feature type="region of interest" description="Disordered" evidence="7">
    <location>
        <begin position="1248"/>
        <end position="1267"/>
    </location>
</feature>
<evidence type="ECO:0000256" key="6">
    <source>
        <dbReference type="ARBA" id="ARBA00023136"/>
    </source>
</evidence>
<evidence type="ECO:0000256" key="7">
    <source>
        <dbReference type="SAM" id="MobiDB-lite"/>
    </source>
</evidence>
<dbReference type="Gene3D" id="3.40.50.1820">
    <property type="entry name" value="alpha/beta hydrolase"/>
    <property type="match status" value="1"/>
</dbReference>
<dbReference type="InterPro" id="IPR011990">
    <property type="entry name" value="TPR-like_helical_dom_sf"/>
</dbReference>
<proteinExistence type="predicted"/>
<evidence type="ECO:0000313" key="8">
    <source>
        <dbReference type="EMBL" id="EQB48725.1"/>
    </source>
</evidence>
<comment type="caution">
    <text evidence="8">The sequence shown here is derived from an EMBL/GenBank/DDBJ whole genome shotgun (WGS) entry which is preliminary data.</text>
</comment>
<feature type="compositionally biased region" description="Basic and acidic residues" evidence="7">
    <location>
        <begin position="1248"/>
        <end position="1259"/>
    </location>
</feature>
<evidence type="ECO:0000256" key="5">
    <source>
        <dbReference type="ARBA" id="ARBA00023128"/>
    </source>
</evidence>
<evidence type="ECO:0000313" key="9">
    <source>
        <dbReference type="Proteomes" id="UP000015530"/>
    </source>
</evidence>
<reference evidence="9" key="1">
    <citation type="journal article" date="2013" name="Mol. Plant Microbe Interact.">
        <title>Global aspects of pacC regulation of pathogenicity genes in Colletotrichum gloeosporioides as revealed by transcriptome analysis.</title>
        <authorList>
            <person name="Alkan N."/>
            <person name="Meng X."/>
            <person name="Friedlander G."/>
            <person name="Reuveni E."/>
            <person name="Sukno S."/>
            <person name="Sherman A."/>
            <person name="Thon M."/>
            <person name="Fluhr R."/>
            <person name="Prusky D."/>
        </authorList>
    </citation>
    <scope>NUCLEOTIDE SEQUENCE [LARGE SCALE GENOMIC DNA]</scope>
    <source>
        <strain evidence="9">Cg-14</strain>
    </source>
</reference>
<dbReference type="InterPro" id="IPR029058">
    <property type="entry name" value="AB_hydrolase_fold"/>
</dbReference>
<keyword evidence="4" id="KW-0256">Endoplasmic reticulum</keyword>
<dbReference type="Proteomes" id="UP000015530">
    <property type="component" value="Unassembled WGS sequence"/>
</dbReference>
<dbReference type="Gene3D" id="3.40.50.300">
    <property type="entry name" value="P-loop containing nucleotide triphosphate hydrolases"/>
    <property type="match status" value="1"/>
</dbReference>
<dbReference type="InterPro" id="IPR027417">
    <property type="entry name" value="P-loop_NTPase"/>
</dbReference>
<name>T0LKH6_COLGC</name>
<dbReference type="GO" id="GO:0005739">
    <property type="term" value="C:mitochondrion"/>
    <property type="evidence" value="ECO:0007669"/>
    <property type="project" value="UniProtKB-SubCell"/>
</dbReference>
<keyword evidence="5" id="KW-0496">Mitochondrion</keyword>
<dbReference type="SUPFAM" id="SSF52540">
    <property type="entry name" value="P-loop containing nucleoside triphosphate hydrolases"/>
    <property type="match status" value="1"/>
</dbReference>
<dbReference type="GO" id="GO:0016020">
    <property type="term" value="C:membrane"/>
    <property type="evidence" value="ECO:0007669"/>
    <property type="project" value="UniProtKB-SubCell"/>
</dbReference>
<keyword evidence="6" id="KW-0472">Membrane</keyword>
<dbReference type="GO" id="GO:0005783">
    <property type="term" value="C:endoplasmic reticulum"/>
    <property type="evidence" value="ECO:0007669"/>
    <property type="project" value="UniProtKB-SubCell"/>
</dbReference>
<dbReference type="PANTHER" id="PTHR48182:SF2">
    <property type="entry name" value="PROTEIN SERAC1"/>
    <property type="match status" value="1"/>
</dbReference>
<dbReference type="InterPro" id="IPR052374">
    <property type="entry name" value="SERAC1"/>
</dbReference>
<dbReference type="HOGENOM" id="CLU_000288_125_13_1"/>
<evidence type="ECO:0000256" key="1">
    <source>
        <dbReference type="ARBA" id="ARBA00004173"/>
    </source>
</evidence>
<evidence type="ECO:0000256" key="3">
    <source>
        <dbReference type="ARBA" id="ARBA00004370"/>
    </source>
</evidence>
<organism evidence="8 9">
    <name type="scientific">Colletotrichum gloeosporioides (strain Cg-14)</name>
    <name type="common">Anthracnose fungus</name>
    <name type="synonym">Glomerella cingulata</name>
    <dbReference type="NCBI Taxonomy" id="1237896"/>
    <lineage>
        <taxon>Eukaryota</taxon>
        <taxon>Fungi</taxon>
        <taxon>Dikarya</taxon>
        <taxon>Ascomycota</taxon>
        <taxon>Pezizomycotina</taxon>
        <taxon>Sordariomycetes</taxon>
        <taxon>Hypocreomycetidae</taxon>
        <taxon>Glomerellales</taxon>
        <taxon>Glomerellaceae</taxon>
        <taxon>Colletotrichum</taxon>
        <taxon>Colletotrichum gloeosporioides species complex</taxon>
    </lineage>
</organism>
<dbReference type="Gene3D" id="1.25.40.10">
    <property type="entry name" value="Tetratricopeptide repeat domain"/>
    <property type="match status" value="2"/>
</dbReference>
<dbReference type="SUPFAM" id="SSF48452">
    <property type="entry name" value="TPR-like"/>
    <property type="match status" value="1"/>
</dbReference>
<evidence type="ECO:0000256" key="4">
    <source>
        <dbReference type="ARBA" id="ARBA00022824"/>
    </source>
</evidence>
<gene>
    <name evidence="8" type="ORF">CGLO_12025</name>
</gene>